<protein>
    <recommendedName>
        <fullName evidence="16">Cellulose synthase-like protein E6</fullName>
    </recommendedName>
</protein>
<sequence>MGGGGEEDEHLPLFETKAMKGRLVYRVFSVTIFIGICLILAYRYKDELPCVDIFVCTADPKIEPPILAINTVLSVMAYNYPPEKLSVYLSDDGGSDLTFYALLKASVFSKQWIPFCKKFNIEPRSPAAYFSTTESKCASLDPVLSQESAAIKKLYKAMEDQIETATKLGHIPEDIQTKHTGFSEWASVTSQRDHQSILQIIIDGRDSNTVDADGCALPTLVYLSREKRPNHPHYFKAGAMNALVGILDFLYLQFQSARNNQLSVVQLRVSSKISNGQIILNVDCDMYSNNSDAVKDALCFFMDEQKGNEIAYVQFPQNFNNITKNDIYGSKIDVITKVELPGCDGHGGPLYIGTGCFHRRESLCGKKYETGYKFDMKKRIEGKVKESVNELEETSKVLANCSYEEGTQWGKEMGLKYGCPVEDVITGLSIQCRGWKSIFFCPERAAFLGIAPTTLAQMLVQHKRWAEGDFQILLSKYCPFIMGHGRISLGLQMGYSIYCLWAPNCLPTLCYLILPPLYLLKGIALFPKITSPWFIPYAFVIVAANAYYLAEFMWRGGTLKGWWNDQRAWMFKRTTSYLFAVIDTSFNLLGLSSSGFDVTAKVSEQDVSERYEKEIMEFGSSLSGMLTIIATLALLNLFCLVGGLKRITLNLVDSGFETMFLQVLVCGTAVAINLPVYQALFFRKDKGRLPISGL</sequence>
<evidence type="ECO:0000313" key="14">
    <source>
        <dbReference type="EMBL" id="KAF6145117.1"/>
    </source>
</evidence>
<dbReference type="Pfam" id="PF03552">
    <property type="entry name" value="Cellulose_synt"/>
    <property type="match status" value="3"/>
</dbReference>
<evidence type="ECO:0000256" key="11">
    <source>
        <dbReference type="PIRSR" id="PIRSR605150-2"/>
    </source>
</evidence>
<feature type="binding site" evidence="11">
    <location>
        <position position="63"/>
    </location>
    <ligand>
        <name>UDP-alpha-D-glucose</name>
        <dbReference type="ChEBI" id="CHEBI:58885"/>
    </ligand>
</feature>
<evidence type="ECO:0000313" key="15">
    <source>
        <dbReference type="Proteomes" id="UP000541444"/>
    </source>
</evidence>
<keyword evidence="2" id="KW-0328">Glycosyltransferase</keyword>
<dbReference type="Proteomes" id="UP000541444">
    <property type="component" value="Unassembled WGS sequence"/>
</dbReference>
<comment type="caution">
    <text evidence="14">The sequence shown here is derived from an EMBL/GenBank/DDBJ whole genome shotgun (WGS) entry which is preliminary data.</text>
</comment>
<organism evidence="14 15">
    <name type="scientific">Kingdonia uniflora</name>
    <dbReference type="NCBI Taxonomy" id="39325"/>
    <lineage>
        <taxon>Eukaryota</taxon>
        <taxon>Viridiplantae</taxon>
        <taxon>Streptophyta</taxon>
        <taxon>Embryophyta</taxon>
        <taxon>Tracheophyta</taxon>
        <taxon>Spermatophyta</taxon>
        <taxon>Magnoliopsida</taxon>
        <taxon>Ranunculales</taxon>
        <taxon>Circaeasteraceae</taxon>
        <taxon>Kingdonia</taxon>
    </lineage>
</organism>
<reference evidence="14 15" key="1">
    <citation type="journal article" date="2020" name="IScience">
        <title>Genome Sequencing of the Endangered Kingdonia uniflora (Circaeasteraceae, Ranunculales) Reveals Potential Mechanisms of Evolutionary Specialization.</title>
        <authorList>
            <person name="Sun Y."/>
            <person name="Deng T."/>
            <person name="Zhang A."/>
            <person name="Moore M.J."/>
            <person name="Landis J.B."/>
            <person name="Lin N."/>
            <person name="Zhang H."/>
            <person name="Zhang X."/>
            <person name="Huang J."/>
            <person name="Zhang X."/>
            <person name="Sun H."/>
            <person name="Wang H."/>
        </authorList>
    </citation>
    <scope>NUCLEOTIDE SEQUENCE [LARGE SCALE GENOMIC DNA]</scope>
    <source>
        <strain evidence="14">TB1705</strain>
        <tissue evidence="14">Leaf</tissue>
    </source>
</reference>
<dbReference type="OrthoDB" id="72851at2759"/>
<evidence type="ECO:0000256" key="4">
    <source>
        <dbReference type="ARBA" id="ARBA00022692"/>
    </source>
</evidence>
<feature type="transmembrane region" description="Helical" evidence="13">
    <location>
        <begin position="534"/>
        <end position="550"/>
    </location>
</feature>
<dbReference type="AlphaFoldDB" id="A0A7J7LR69"/>
<dbReference type="FunFam" id="3.90.550.10:FF:000138">
    <property type="entry name" value="Cellulose synthase isolog"/>
    <property type="match status" value="1"/>
</dbReference>
<dbReference type="InterPro" id="IPR005150">
    <property type="entry name" value="Cellulose_synth"/>
</dbReference>
<evidence type="ECO:0000256" key="5">
    <source>
        <dbReference type="ARBA" id="ARBA00022989"/>
    </source>
</evidence>
<feature type="binding site" evidence="12">
    <location>
        <position position="236"/>
    </location>
    <ligand>
        <name>Mn(2+)</name>
        <dbReference type="ChEBI" id="CHEBI:29035"/>
    </ligand>
</feature>
<evidence type="ECO:0008006" key="16">
    <source>
        <dbReference type="Google" id="ProtNLM"/>
    </source>
</evidence>
<proteinExistence type="predicted"/>
<dbReference type="GO" id="GO:0030244">
    <property type="term" value="P:cellulose biosynthetic process"/>
    <property type="evidence" value="ECO:0007669"/>
    <property type="project" value="InterPro"/>
</dbReference>
<feature type="transmembrane region" description="Helical" evidence="13">
    <location>
        <begin position="495"/>
        <end position="514"/>
    </location>
</feature>
<dbReference type="GO" id="GO:0071555">
    <property type="term" value="P:cell wall organization"/>
    <property type="evidence" value="ECO:0007669"/>
    <property type="project" value="UniProtKB-KW"/>
</dbReference>
<dbReference type="GO" id="GO:0016760">
    <property type="term" value="F:cellulose synthase (UDP-forming) activity"/>
    <property type="evidence" value="ECO:0007669"/>
    <property type="project" value="InterPro"/>
</dbReference>
<feature type="transmembrane region" description="Helical" evidence="13">
    <location>
        <begin position="659"/>
        <end position="682"/>
    </location>
</feature>
<keyword evidence="15" id="KW-1185">Reference proteome</keyword>
<feature type="active site" evidence="10">
    <location>
        <position position="423"/>
    </location>
</feature>
<dbReference type="Gene3D" id="3.90.550.10">
    <property type="entry name" value="Spore Coat Polysaccharide Biosynthesis Protein SpsA, Chain A"/>
    <property type="match status" value="2"/>
</dbReference>
<dbReference type="GO" id="GO:0000139">
    <property type="term" value="C:Golgi membrane"/>
    <property type="evidence" value="ECO:0007669"/>
    <property type="project" value="UniProtKB-SubCell"/>
</dbReference>
<feature type="active site" evidence="10">
    <location>
        <position position="92"/>
    </location>
</feature>
<evidence type="ECO:0000256" key="8">
    <source>
        <dbReference type="ARBA" id="ARBA00023316"/>
    </source>
</evidence>
<evidence type="ECO:0000256" key="13">
    <source>
        <dbReference type="SAM" id="Phobius"/>
    </source>
</evidence>
<evidence type="ECO:0000256" key="10">
    <source>
        <dbReference type="PIRSR" id="PIRSR605150-1"/>
    </source>
</evidence>
<dbReference type="InterPro" id="IPR029044">
    <property type="entry name" value="Nucleotide-diphossugar_trans"/>
</dbReference>
<feature type="binding site" evidence="11">
    <location>
        <position position="92"/>
    </location>
    <ligand>
        <name>UDP-alpha-D-glucose</name>
        <dbReference type="ChEBI" id="CHEBI:58885"/>
    </ligand>
</feature>
<keyword evidence="7 13" id="KW-0472">Membrane</keyword>
<accession>A0A7J7LR69</accession>
<evidence type="ECO:0000256" key="9">
    <source>
        <dbReference type="ARBA" id="ARBA00037405"/>
    </source>
</evidence>
<keyword evidence="4 13" id="KW-0812">Transmembrane</keyword>
<comment type="function">
    <text evidence="9">Thought to be a Golgi-localized beta-glycan synthase that polymerize the backbones of noncellulosic polysaccharides (hemicelluloses) of plant cell wall.</text>
</comment>
<dbReference type="PANTHER" id="PTHR13301">
    <property type="entry name" value="X-BOX TRANSCRIPTION FACTOR-RELATED"/>
    <property type="match status" value="1"/>
</dbReference>
<evidence type="ECO:0000256" key="6">
    <source>
        <dbReference type="ARBA" id="ARBA00023034"/>
    </source>
</evidence>
<evidence type="ECO:0000256" key="1">
    <source>
        <dbReference type="ARBA" id="ARBA00004653"/>
    </source>
</evidence>
<dbReference type="EMBL" id="JACGCM010002086">
    <property type="protein sequence ID" value="KAF6145117.1"/>
    <property type="molecule type" value="Genomic_DNA"/>
</dbReference>
<name>A0A7J7LR69_9MAGN</name>
<gene>
    <name evidence="14" type="ORF">GIB67_013468</name>
</gene>
<evidence type="ECO:0000256" key="3">
    <source>
        <dbReference type="ARBA" id="ARBA00022679"/>
    </source>
</evidence>
<feature type="binding site" evidence="12">
    <location>
        <position position="283"/>
    </location>
    <ligand>
        <name>Mn(2+)</name>
        <dbReference type="ChEBI" id="CHEBI:29035"/>
    </ligand>
</feature>
<keyword evidence="3" id="KW-0808">Transferase</keyword>
<evidence type="ECO:0000256" key="2">
    <source>
        <dbReference type="ARBA" id="ARBA00022676"/>
    </source>
</evidence>
<comment type="subcellular location">
    <subcellularLocation>
        <location evidence="1">Golgi apparatus membrane</location>
        <topology evidence="1">Multi-pass membrane protein</topology>
    </subcellularLocation>
</comment>
<feature type="transmembrane region" description="Helical" evidence="13">
    <location>
        <begin position="23"/>
        <end position="44"/>
    </location>
</feature>
<keyword evidence="6" id="KW-0333">Golgi apparatus</keyword>
<evidence type="ECO:0000256" key="12">
    <source>
        <dbReference type="PIRSR" id="PIRSR605150-3"/>
    </source>
</evidence>
<evidence type="ECO:0000256" key="7">
    <source>
        <dbReference type="ARBA" id="ARBA00023136"/>
    </source>
</evidence>
<keyword evidence="5 13" id="KW-1133">Transmembrane helix</keyword>
<keyword evidence="8" id="KW-0961">Cell wall biogenesis/degradation</keyword>
<feature type="transmembrane region" description="Helical" evidence="13">
    <location>
        <begin position="622"/>
        <end position="644"/>
    </location>
</feature>